<protein>
    <submittedName>
        <fullName evidence="1">Uncharacterized protein</fullName>
    </submittedName>
</protein>
<keyword evidence="2" id="KW-1185">Reference proteome</keyword>
<dbReference type="KEGG" id="dal:Dalk_4539"/>
<reference evidence="1 2" key="1">
    <citation type="journal article" date="2012" name="Environ. Microbiol.">
        <title>The genome sequence of Desulfatibacillum alkenivorans AK-01: a blueprint for anaerobic alkane oxidation.</title>
        <authorList>
            <person name="Callaghan A.V."/>
            <person name="Morris B.E."/>
            <person name="Pereira I.A."/>
            <person name="McInerney M.J."/>
            <person name="Austin R.N."/>
            <person name="Groves J.T."/>
            <person name="Kukor J.J."/>
            <person name="Suflita J.M."/>
            <person name="Young L.Y."/>
            <person name="Zylstra G.J."/>
            <person name="Wawrik B."/>
        </authorList>
    </citation>
    <scope>NUCLEOTIDE SEQUENCE [LARGE SCALE GENOMIC DNA]</scope>
    <source>
        <strain evidence="1 2">AK-01</strain>
    </source>
</reference>
<gene>
    <name evidence="1" type="ordered locus">Dalk_4539</name>
</gene>
<dbReference type="AlphaFoldDB" id="B8FCQ4"/>
<name>B8FCQ4_DESAL</name>
<dbReference type="Proteomes" id="UP000000739">
    <property type="component" value="Chromosome"/>
</dbReference>
<sequence>MNPVLLAAIIEGARLALNAYFKYAEINGLTEEQINDLFDEERAKFDKRNPANLPEV</sequence>
<dbReference type="EMBL" id="CP001322">
    <property type="protein sequence ID" value="ACL06217.1"/>
    <property type="molecule type" value="Genomic_DNA"/>
</dbReference>
<proteinExistence type="predicted"/>
<organism evidence="1 2">
    <name type="scientific">Desulfatibacillum aliphaticivorans</name>
    <dbReference type="NCBI Taxonomy" id="218208"/>
    <lineage>
        <taxon>Bacteria</taxon>
        <taxon>Pseudomonadati</taxon>
        <taxon>Thermodesulfobacteriota</taxon>
        <taxon>Desulfobacteria</taxon>
        <taxon>Desulfobacterales</taxon>
        <taxon>Desulfatibacillaceae</taxon>
        <taxon>Desulfatibacillum</taxon>
    </lineage>
</organism>
<dbReference type="RefSeq" id="WP_015949256.1">
    <property type="nucleotide sequence ID" value="NC_011768.1"/>
</dbReference>
<accession>B8FCQ4</accession>
<evidence type="ECO:0000313" key="2">
    <source>
        <dbReference type="Proteomes" id="UP000000739"/>
    </source>
</evidence>
<evidence type="ECO:0000313" key="1">
    <source>
        <dbReference type="EMBL" id="ACL06217.1"/>
    </source>
</evidence>
<dbReference type="HOGENOM" id="CLU_3006712_0_0_7"/>